<dbReference type="EMBL" id="JBHTLU010000013">
    <property type="protein sequence ID" value="MFD1220795.1"/>
    <property type="molecule type" value="Genomic_DNA"/>
</dbReference>
<sequence length="136" mass="15661">MLEEKLSNPDSIHAAVFVDGIRAALKEDPLFFVFKYHLSLIRDMTEGLDENITDELITESVAIMREACLDSLQCPKCRTAFRFRHCRNPCPSGRTIHIIELSCAGCRDVYTLAEDRERVSYLRGTYYLTKSIVRRI</sequence>
<accession>A0ABW3UMI7</accession>
<reference evidence="2" key="1">
    <citation type="journal article" date="2019" name="Int. J. Syst. Evol. Microbiol.">
        <title>The Global Catalogue of Microorganisms (GCM) 10K type strain sequencing project: providing services to taxonomists for standard genome sequencing and annotation.</title>
        <authorList>
            <consortium name="The Broad Institute Genomics Platform"/>
            <consortium name="The Broad Institute Genome Sequencing Center for Infectious Disease"/>
            <person name="Wu L."/>
            <person name="Ma J."/>
        </authorList>
    </citation>
    <scope>NUCLEOTIDE SEQUENCE [LARGE SCALE GENOMIC DNA]</scope>
    <source>
        <strain evidence="2">CCUG 53270</strain>
    </source>
</reference>
<evidence type="ECO:0000313" key="2">
    <source>
        <dbReference type="Proteomes" id="UP001597180"/>
    </source>
</evidence>
<keyword evidence="2" id="KW-1185">Reference proteome</keyword>
<gene>
    <name evidence="1" type="ORF">ACFQ4B_11730</name>
</gene>
<dbReference type="Proteomes" id="UP001597180">
    <property type="component" value="Unassembled WGS sequence"/>
</dbReference>
<dbReference type="RefSeq" id="WP_345587350.1">
    <property type="nucleotide sequence ID" value="NZ_BAABJG010000006.1"/>
</dbReference>
<comment type="caution">
    <text evidence="1">The sequence shown here is derived from an EMBL/GenBank/DDBJ whole genome shotgun (WGS) entry which is preliminary data.</text>
</comment>
<organism evidence="1 2">
    <name type="scientific">Paenibacillus vulneris</name>
    <dbReference type="NCBI Taxonomy" id="1133364"/>
    <lineage>
        <taxon>Bacteria</taxon>
        <taxon>Bacillati</taxon>
        <taxon>Bacillota</taxon>
        <taxon>Bacilli</taxon>
        <taxon>Bacillales</taxon>
        <taxon>Paenibacillaceae</taxon>
        <taxon>Paenibacillus</taxon>
    </lineage>
</organism>
<evidence type="ECO:0000313" key="1">
    <source>
        <dbReference type="EMBL" id="MFD1220795.1"/>
    </source>
</evidence>
<proteinExistence type="predicted"/>
<name>A0ABW3UMI7_9BACL</name>
<protein>
    <submittedName>
        <fullName evidence="1">Uncharacterized protein</fullName>
    </submittedName>
</protein>